<dbReference type="InterPro" id="IPR008983">
    <property type="entry name" value="Tumour_necrosis_fac-like_dom"/>
</dbReference>
<evidence type="ECO:0000256" key="3">
    <source>
        <dbReference type="ARBA" id="ARBA00022530"/>
    </source>
</evidence>
<comment type="caution">
    <text evidence="7">The sequence shown here is derived from an EMBL/GenBank/DDBJ whole genome shotgun (WGS) entry which is preliminary data.</text>
</comment>
<dbReference type="PROSITE" id="PS50871">
    <property type="entry name" value="C1Q"/>
    <property type="match status" value="1"/>
</dbReference>
<dbReference type="Gene3D" id="2.60.120.40">
    <property type="match status" value="1"/>
</dbReference>
<dbReference type="PANTHER" id="PTHR15427:SF43">
    <property type="entry name" value="COMPLEMENT COMPONENT 1, Q SUBCOMPONENT, B CHAIN PRECURSOR"/>
    <property type="match status" value="1"/>
</dbReference>
<dbReference type="Proteomes" id="UP001152622">
    <property type="component" value="Chromosome 14"/>
</dbReference>
<feature type="domain" description="C1q" evidence="6">
    <location>
        <begin position="142"/>
        <end position="235"/>
    </location>
</feature>
<feature type="region of interest" description="Disordered" evidence="4">
    <location>
        <begin position="31"/>
        <end position="87"/>
    </location>
</feature>
<evidence type="ECO:0000256" key="2">
    <source>
        <dbReference type="ARBA" id="ARBA00022525"/>
    </source>
</evidence>
<name>A0A9Q1EPY5_SYNKA</name>
<evidence type="ECO:0000256" key="1">
    <source>
        <dbReference type="ARBA" id="ARBA00004498"/>
    </source>
</evidence>
<evidence type="ECO:0000259" key="6">
    <source>
        <dbReference type="PROSITE" id="PS50871"/>
    </source>
</evidence>
<sequence>MMSIHATALIGILISLVTSTVTEKCSAYRGYPGVPGIPGSHGPNGKDGSNGQKGDDGDHGQLLRGQKGEPGLMGVPGRAGVQGDPGLLGEPGLPGPKGETGISTSITSTKKTVFSLKKFSKSRQIKNTAIKFDEEVVQGNTLTEGVFRSTMKGSYYFAYHVTGRGTICLNIKKFSETKVGFCESQGRGFLMTSGSVVLELEVGDEVSLQPTENINSMPTTGADSTFTGFLLFPTR</sequence>
<organism evidence="7 8">
    <name type="scientific">Synaphobranchus kaupii</name>
    <name type="common">Kaup's arrowtooth eel</name>
    <dbReference type="NCBI Taxonomy" id="118154"/>
    <lineage>
        <taxon>Eukaryota</taxon>
        <taxon>Metazoa</taxon>
        <taxon>Chordata</taxon>
        <taxon>Craniata</taxon>
        <taxon>Vertebrata</taxon>
        <taxon>Euteleostomi</taxon>
        <taxon>Actinopterygii</taxon>
        <taxon>Neopterygii</taxon>
        <taxon>Teleostei</taxon>
        <taxon>Anguilliformes</taxon>
        <taxon>Synaphobranchidae</taxon>
        <taxon>Synaphobranchus</taxon>
    </lineage>
</organism>
<dbReference type="Pfam" id="PF00386">
    <property type="entry name" value="C1q"/>
    <property type="match status" value="1"/>
</dbReference>
<dbReference type="InterPro" id="IPR001073">
    <property type="entry name" value="C1q_dom"/>
</dbReference>
<dbReference type="OrthoDB" id="8964326at2759"/>
<feature type="chain" id="PRO_5040138251" description="C1q domain-containing protein" evidence="5">
    <location>
        <begin position="20"/>
        <end position="235"/>
    </location>
</feature>
<evidence type="ECO:0000256" key="5">
    <source>
        <dbReference type="SAM" id="SignalP"/>
    </source>
</evidence>
<keyword evidence="3" id="KW-0272">Extracellular matrix</keyword>
<comment type="subcellular location">
    <subcellularLocation>
        <location evidence="1">Secreted</location>
        <location evidence="1">Extracellular space</location>
        <location evidence="1">Extracellular matrix</location>
    </subcellularLocation>
</comment>
<gene>
    <name evidence="7" type="ORF">SKAU_G00326660</name>
</gene>
<proteinExistence type="predicted"/>
<keyword evidence="8" id="KW-1185">Reference proteome</keyword>
<dbReference type="EMBL" id="JAINUF010000014">
    <property type="protein sequence ID" value="KAJ8342738.1"/>
    <property type="molecule type" value="Genomic_DNA"/>
</dbReference>
<keyword evidence="5" id="KW-0732">Signal</keyword>
<keyword evidence="2" id="KW-0964">Secreted</keyword>
<accession>A0A9Q1EPY5</accession>
<dbReference type="SUPFAM" id="SSF49842">
    <property type="entry name" value="TNF-like"/>
    <property type="match status" value="1"/>
</dbReference>
<dbReference type="PANTHER" id="PTHR15427">
    <property type="entry name" value="EMILIN ELASTIN MICROFIBRIL INTERFACE-LOCATED PROTEIN ELASTIN MICROFIBRIL INTERFACER"/>
    <property type="match status" value="1"/>
</dbReference>
<dbReference type="InterPro" id="IPR050392">
    <property type="entry name" value="Collagen/C1q_domain"/>
</dbReference>
<dbReference type="SMART" id="SM00110">
    <property type="entry name" value="C1Q"/>
    <property type="match status" value="1"/>
</dbReference>
<reference evidence="7" key="1">
    <citation type="journal article" date="2023" name="Science">
        <title>Genome structures resolve the early diversification of teleost fishes.</title>
        <authorList>
            <person name="Parey E."/>
            <person name="Louis A."/>
            <person name="Montfort J."/>
            <person name="Bouchez O."/>
            <person name="Roques C."/>
            <person name="Iampietro C."/>
            <person name="Lluch J."/>
            <person name="Castinel A."/>
            <person name="Donnadieu C."/>
            <person name="Desvignes T."/>
            <person name="Floi Bucao C."/>
            <person name="Jouanno E."/>
            <person name="Wen M."/>
            <person name="Mejri S."/>
            <person name="Dirks R."/>
            <person name="Jansen H."/>
            <person name="Henkel C."/>
            <person name="Chen W.J."/>
            <person name="Zahm M."/>
            <person name="Cabau C."/>
            <person name="Klopp C."/>
            <person name="Thompson A.W."/>
            <person name="Robinson-Rechavi M."/>
            <person name="Braasch I."/>
            <person name="Lecointre G."/>
            <person name="Bobe J."/>
            <person name="Postlethwait J.H."/>
            <person name="Berthelot C."/>
            <person name="Roest Crollius H."/>
            <person name="Guiguen Y."/>
        </authorList>
    </citation>
    <scope>NUCLEOTIDE SEQUENCE</scope>
    <source>
        <strain evidence="7">WJC10195</strain>
    </source>
</reference>
<feature type="signal peptide" evidence="5">
    <location>
        <begin position="1"/>
        <end position="19"/>
    </location>
</feature>
<dbReference type="PRINTS" id="PR00007">
    <property type="entry name" value="COMPLEMNTC1Q"/>
</dbReference>
<evidence type="ECO:0000313" key="7">
    <source>
        <dbReference type="EMBL" id="KAJ8342738.1"/>
    </source>
</evidence>
<protein>
    <recommendedName>
        <fullName evidence="6">C1q domain-containing protein</fullName>
    </recommendedName>
</protein>
<evidence type="ECO:0000256" key="4">
    <source>
        <dbReference type="SAM" id="MobiDB-lite"/>
    </source>
</evidence>
<dbReference type="AlphaFoldDB" id="A0A9Q1EPY5"/>
<evidence type="ECO:0000313" key="8">
    <source>
        <dbReference type="Proteomes" id="UP001152622"/>
    </source>
</evidence>